<evidence type="ECO:0008006" key="3">
    <source>
        <dbReference type="Google" id="ProtNLM"/>
    </source>
</evidence>
<reference evidence="1 2" key="1">
    <citation type="journal article" date="2013" name="ISME J.">
        <title>Comparative genomics of pathogenic lineages of Vibrio nigripulchritudo identifies virulence-associated traits.</title>
        <authorList>
            <person name="Goudenege D."/>
            <person name="Labreuche Y."/>
            <person name="Krin E."/>
            <person name="Ansquer D."/>
            <person name="Mangenot S."/>
            <person name="Calteau A."/>
            <person name="Medigue C."/>
            <person name="Mazel D."/>
            <person name="Polz M.F."/>
            <person name="Le Roux F."/>
        </authorList>
    </citation>
    <scope>NUCLEOTIDE SEQUENCE [LARGE SCALE GENOMIC DNA]</scope>
    <source>
        <strain evidence="1 2">SOn1</strain>
    </source>
</reference>
<protein>
    <recommendedName>
        <fullName evidence="3">Transposase</fullName>
    </recommendedName>
</protein>
<gene>
    <name evidence="1" type="ORF">VIBNISOn1_1390001</name>
</gene>
<organism evidence="1 2">
    <name type="scientific">Vibrio nigripulchritudo SOn1</name>
    <dbReference type="NCBI Taxonomy" id="1238450"/>
    <lineage>
        <taxon>Bacteria</taxon>
        <taxon>Pseudomonadati</taxon>
        <taxon>Pseudomonadota</taxon>
        <taxon>Gammaproteobacteria</taxon>
        <taxon>Vibrionales</taxon>
        <taxon>Vibrionaceae</taxon>
        <taxon>Vibrio</taxon>
    </lineage>
</organism>
<dbReference type="Proteomes" id="UP000018211">
    <property type="component" value="Unassembled WGS sequence"/>
</dbReference>
<name>A0AAV2VKB1_9VIBR</name>
<comment type="caution">
    <text evidence="1">The sequence shown here is derived from an EMBL/GenBank/DDBJ whole genome shotgun (WGS) entry which is preliminary data.</text>
</comment>
<evidence type="ECO:0000313" key="2">
    <source>
        <dbReference type="Proteomes" id="UP000018211"/>
    </source>
</evidence>
<accession>A0AAV2VKB1</accession>
<evidence type="ECO:0000313" key="1">
    <source>
        <dbReference type="EMBL" id="CCO45122.1"/>
    </source>
</evidence>
<sequence length="43" mass="4794">MKYLAMVLMAQGRVMKRLTLNELSRSSLRGKALPSGNKVIFAI</sequence>
<proteinExistence type="predicted"/>
<dbReference type="EMBL" id="CAOF01000045">
    <property type="protein sequence ID" value="CCO45122.1"/>
    <property type="molecule type" value="Genomic_DNA"/>
</dbReference>
<dbReference type="AlphaFoldDB" id="A0AAV2VKB1"/>